<organism evidence="2 3">
    <name type="scientific">Rangifer tarandus platyrhynchus</name>
    <name type="common">Svalbard reindeer</name>
    <dbReference type="NCBI Taxonomy" id="3082113"/>
    <lineage>
        <taxon>Eukaryota</taxon>
        <taxon>Metazoa</taxon>
        <taxon>Chordata</taxon>
        <taxon>Craniata</taxon>
        <taxon>Vertebrata</taxon>
        <taxon>Euteleostomi</taxon>
        <taxon>Mammalia</taxon>
        <taxon>Eutheria</taxon>
        <taxon>Laurasiatheria</taxon>
        <taxon>Artiodactyla</taxon>
        <taxon>Ruminantia</taxon>
        <taxon>Pecora</taxon>
        <taxon>Cervidae</taxon>
        <taxon>Odocoileinae</taxon>
        <taxon>Rangifer</taxon>
    </lineage>
</organism>
<gene>
    <name evidence="2" type="ORF">MRATA1EN1_LOCUS283</name>
</gene>
<proteinExistence type="predicted"/>
<name>A0ABN8XUL5_RANTA</name>
<sequence length="129" mass="13608">MKGSELAAPHKAGLGESGEGCSSAFPPLSPRHPPSLWVFLSPLLSPPALLSASPCRLSQPALVLLFLFLPFSPPSCSTQPSFGDTVPLGRGRGKKHFDGPLSCSLSFGGPLFSSKETPQILDRMYPCSQ</sequence>
<reference evidence="2" key="1">
    <citation type="submission" date="2023-04" db="EMBL/GenBank/DDBJ databases">
        <authorList>
            <consortium name="ELIXIR-Norway"/>
        </authorList>
    </citation>
    <scope>NUCLEOTIDE SEQUENCE [LARGE SCALE GENOMIC DNA]</scope>
</reference>
<evidence type="ECO:0000313" key="3">
    <source>
        <dbReference type="Proteomes" id="UP001176941"/>
    </source>
</evidence>
<keyword evidence="3" id="KW-1185">Reference proteome</keyword>
<accession>A0ABN8XUL5</accession>
<evidence type="ECO:0000256" key="1">
    <source>
        <dbReference type="SAM" id="MobiDB-lite"/>
    </source>
</evidence>
<feature type="region of interest" description="Disordered" evidence="1">
    <location>
        <begin position="1"/>
        <end position="26"/>
    </location>
</feature>
<dbReference type="Proteomes" id="UP001176941">
    <property type="component" value="Chromosome 1"/>
</dbReference>
<evidence type="ECO:0000313" key="2">
    <source>
        <dbReference type="EMBL" id="CAI9151321.1"/>
    </source>
</evidence>
<protein>
    <submittedName>
        <fullName evidence="2">Uncharacterized protein</fullName>
    </submittedName>
</protein>
<dbReference type="EMBL" id="OX459937">
    <property type="protein sequence ID" value="CAI9151321.1"/>
    <property type="molecule type" value="Genomic_DNA"/>
</dbReference>